<dbReference type="InterPro" id="IPR023267">
    <property type="entry name" value="RCMT"/>
</dbReference>
<evidence type="ECO:0000259" key="12">
    <source>
        <dbReference type="PROSITE" id="PS51686"/>
    </source>
</evidence>
<keyword evidence="14" id="KW-1185">Reference proteome</keyword>
<comment type="subcellular location">
    <subcellularLocation>
        <location evidence="1">Mitochondrion</location>
    </subcellularLocation>
</comment>
<accession>A0ABR2WZ82</accession>
<keyword evidence="8" id="KW-0496">Mitochondrion</keyword>
<feature type="binding site" evidence="11">
    <location>
        <position position="260"/>
    </location>
    <ligand>
        <name>S-adenosyl-L-methionine</name>
        <dbReference type="ChEBI" id="CHEBI:59789"/>
    </ligand>
</feature>
<organism evidence="13 14">
    <name type="scientific">Basidiobolus ranarum</name>
    <dbReference type="NCBI Taxonomy" id="34480"/>
    <lineage>
        <taxon>Eukaryota</taxon>
        <taxon>Fungi</taxon>
        <taxon>Fungi incertae sedis</taxon>
        <taxon>Zoopagomycota</taxon>
        <taxon>Entomophthoromycotina</taxon>
        <taxon>Basidiobolomycetes</taxon>
        <taxon>Basidiobolales</taxon>
        <taxon>Basidiobolaceae</taxon>
        <taxon>Basidiobolus</taxon>
    </lineage>
</organism>
<evidence type="ECO:0000313" key="13">
    <source>
        <dbReference type="EMBL" id="KAK9766814.1"/>
    </source>
</evidence>
<dbReference type="PROSITE" id="PS51686">
    <property type="entry name" value="SAM_MT_RSMB_NOP"/>
    <property type="match status" value="1"/>
</dbReference>
<dbReference type="InterPro" id="IPR049560">
    <property type="entry name" value="MeTrfase_RsmB-F_NOP2_cat"/>
</dbReference>
<dbReference type="SUPFAM" id="SSF53335">
    <property type="entry name" value="S-adenosyl-L-methionine-dependent methyltransferases"/>
    <property type="match status" value="1"/>
</dbReference>
<reference evidence="13 14" key="1">
    <citation type="submission" date="2023-04" db="EMBL/GenBank/DDBJ databases">
        <title>Genome of Basidiobolus ranarum AG-B5.</title>
        <authorList>
            <person name="Stajich J.E."/>
            <person name="Carter-House D."/>
            <person name="Gryganskyi A."/>
        </authorList>
    </citation>
    <scope>NUCLEOTIDE SEQUENCE [LARGE SCALE GENOMIC DNA]</scope>
    <source>
        <strain evidence="13 14">AG-B5</strain>
    </source>
</reference>
<keyword evidence="2" id="KW-0698">rRNA processing</keyword>
<evidence type="ECO:0000256" key="4">
    <source>
        <dbReference type="ARBA" id="ARBA00022679"/>
    </source>
</evidence>
<evidence type="ECO:0000313" key="14">
    <source>
        <dbReference type="Proteomes" id="UP001479436"/>
    </source>
</evidence>
<keyword evidence="3 11" id="KW-0489">Methyltransferase</keyword>
<evidence type="ECO:0000256" key="2">
    <source>
        <dbReference type="ARBA" id="ARBA00022552"/>
    </source>
</evidence>
<dbReference type="InterPro" id="IPR029063">
    <property type="entry name" value="SAM-dependent_MTases_sf"/>
</dbReference>
<dbReference type="EMBL" id="JASJQH010000122">
    <property type="protein sequence ID" value="KAK9766814.1"/>
    <property type="molecule type" value="Genomic_DNA"/>
</dbReference>
<dbReference type="GO" id="GO:0008168">
    <property type="term" value="F:methyltransferase activity"/>
    <property type="evidence" value="ECO:0007669"/>
    <property type="project" value="UniProtKB-KW"/>
</dbReference>
<evidence type="ECO:0000256" key="8">
    <source>
        <dbReference type="ARBA" id="ARBA00023128"/>
    </source>
</evidence>
<name>A0ABR2WZ82_9FUNG</name>
<keyword evidence="7" id="KW-0809">Transit peptide</keyword>
<dbReference type="PRINTS" id="PR02008">
    <property type="entry name" value="RCMTFAMILY"/>
</dbReference>
<dbReference type="InterPro" id="IPR001678">
    <property type="entry name" value="MeTrfase_RsmB-F_NOP2_dom"/>
</dbReference>
<comment type="caution">
    <text evidence="13">The sequence shown here is derived from an EMBL/GenBank/DDBJ whole genome shotgun (WGS) entry which is preliminary data.</text>
</comment>
<keyword evidence="4 11" id="KW-0808">Transferase</keyword>
<feature type="binding site" evidence="11">
    <location>
        <position position="211"/>
    </location>
    <ligand>
        <name>S-adenosyl-L-methionine</name>
        <dbReference type="ChEBI" id="CHEBI:59789"/>
    </ligand>
</feature>
<dbReference type="Proteomes" id="UP001479436">
    <property type="component" value="Unassembled WGS sequence"/>
</dbReference>
<dbReference type="PANTHER" id="PTHR22808:SF3">
    <property type="entry name" value="5-METHYLCYTOSINE RRNA METHYLTRANSFERASE NSUN4"/>
    <property type="match status" value="1"/>
</dbReference>
<feature type="active site" description="Nucleophile" evidence="11">
    <location>
        <position position="313"/>
    </location>
</feature>
<keyword evidence="5 11" id="KW-0949">S-adenosyl-L-methionine</keyword>
<dbReference type="GO" id="GO:0032259">
    <property type="term" value="P:methylation"/>
    <property type="evidence" value="ECO:0007669"/>
    <property type="project" value="UniProtKB-KW"/>
</dbReference>
<evidence type="ECO:0000256" key="10">
    <source>
        <dbReference type="ARBA" id="ARBA00049302"/>
    </source>
</evidence>
<sequence>MYQTNRGYALCSLKRIQKVFSCQNRLNPINRSFSQNSWLYKQKLTVEEELVIPERHRKSKVPKTVEEVAKEYSKFYENYYGSTRWPQLFNSLKAPSRYSCLMNKYSSIDEKLSIPDSFKELNLEKFPFKSLDCFQISNDLGGYSFPRPEKNDSTGLLTHYLLDAGSVLATEALDVQPGEHILDMCASPGGKSLCILQRMGGIIGGHLTCNEPSATRRKTLGRVMAEYIPKNFGVEITITGEEGWKFLYFGLDRYDKVLVDAPCSSDRHILHDASELKLWTPSRTKNLAKRQFALLQSALKVVKPGGIIVYSTCTLSELENDEIIERTLKKSKVPFEVIHEDWSFGEKTKHGWICLPDTANGFGPLYFAKLKKLE</sequence>
<feature type="domain" description="SAM-dependent MTase RsmB/NOP-type" evidence="12">
    <location>
        <begin position="88"/>
        <end position="373"/>
    </location>
</feature>
<dbReference type="Pfam" id="PF01189">
    <property type="entry name" value="Methyltr_RsmB-F"/>
    <property type="match status" value="1"/>
</dbReference>
<evidence type="ECO:0000256" key="9">
    <source>
        <dbReference type="ARBA" id="ARBA00042050"/>
    </source>
</evidence>
<evidence type="ECO:0000256" key="7">
    <source>
        <dbReference type="ARBA" id="ARBA00022946"/>
    </source>
</evidence>
<evidence type="ECO:0000256" key="3">
    <source>
        <dbReference type="ARBA" id="ARBA00022603"/>
    </source>
</evidence>
<dbReference type="Gene3D" id="3.40.50.150">
    <property type="entry name" value="Vaccinia Virus protein VP39"/>
    <property type="match status" value="1"/>
</dbReference>
<evidence type="ECO:0000256" key="11">
    <source>
        <dbReference type="PROSITE-ProRule" id="PRU01023"/>
    </source>
</evidence>
<proteinExistence type="inferred from homology"/>
<dbReference type="PANTHER" id="PTHR22808">
    <property type="entry name" value="NCL1 YEAST -RELATED NOL1/NOP2/FMU SUN DOMAIN-CONTAINING"/>
    <property type="match status" value="1"/>
</dbReference>
<protein>
    <recommendedName>
        <fullName evidence="9">NOL1/NOP2/Sun domain family member 4</fullName>
    </recommendedName>
</protein>
<comment type="catalytic activity">
    <reaction evidence="10">
        <text>a cytidine in rRNA + S-adenosyl-L-methionine = a 5-methylcytidine in rRNA + S-adenosyl-L-homocysteine + H(+)</text>
        <dbReference type="Rhea" id="RHEA:61484"/>
        <dbReference type="Rhea" id="RHEA-COMP:15836"/>
        <dbReference type="Rhea" id="RHEA-COMP:15837"/>
        <dbReference type="ChEBI" id="CHEBI:15378"/>
        <dbReference type="ChEBI" id="CHEBI:57856"/>
        <dbReference type="ChEBI" id="CHEBI:59789"/>
        <dbReference type="ChEBI" id="CHEBI:74483"/>
        <dbReference type="ChEBI" id="CHEBI:82748"/>
    </reaction>
</comment>
<evidence type="ECO:0000256" key="6">
    <source>
        <dbReference type="ARBA" id="ARBA00022884"/>
    </source>
</evidence>
<comment type="similarity">
    <text evidence="11">Belongs to the class I-like SAM-binding methyltransferase superfamily. RsmB/NOP family.</text>
</comment>
<comment type="caution">
    <text evidence="11">Lacks conserved residue(s) required for the propagation of feature annotation.</text>
</comment>
<dbReference type="CDD" id="cd02440">
    <property type="entry name" value="AdoMet_MTases"/>
    <property type="match status" value="1"/>
</dbReference>
<keyword evidence="6 11" id="KW-0694">RNA-binding</keyword>
<gene>
    <name evidence="13" type="primary">NSUN4</name>
    <name evidence="13" type="ORF">K7432_003833</name>
</gene>
<evidence type="ECO:0000256" key="5">
    <source>
        <dbReference type="ARBA" id="ARBA00022691"/>
    </source>
</evidence>
<evidence type="ECO:0000256" key="1">
    <source>
        <dbReference type="ARBA" id="ARBA00004173"/>
    </source>
</evidence>